<dbReference type="Proteomes" id="UP000054937">
    <property type="component" value="Unassembled WGS sequence"/>
</dbReference>
<dbReference type="OMA" id="CCAWTAM"/>
<evidence type="ECO:0008006" key="4">
    <source>
        <dbReference type="Google" id="ProtNLM"/>
    </source>
</evidence>
<dbReference type="InterPro" id="IPR008775">
    <property type="entry name" value="Phytyl_CoA_dOase-like"/>
</dbReference>
<dbReference type="PANTHER" id="PTHR21308">
    <property type="entry name" value="PHYTANOYL-COA ALPHA-HYDROXYLASE"/>
    <property type="match status" value="1"/>
</dbReference>
<evidence type="ECO:0000313" key="2">
    <source>
        <dbReference type="EMBL" id="KRX05541.1"/>
    </source>
</evidence>
<comment type="similarity">
    <text evidence="1">Belongs to the PhyH family.</text>
</comment>
<sequence length="317" mass="37147">MQRLEKVSQEQKSQFFYTQQQNFLSKEDREFYEKNGYIIVKGLVKPEEFQAYTKRFLEYCEETRPKLPGMAVVRDISLAKKGIKIKNEYGVTKIQDWQDDDVLFGYCKNPQILNYVSDIVGPNIKTCHTMLINKPPNTGKTQRHPLHQDLAYFPFRPPERIVCCWTAMEDVSRENGGLVLYPGTHTMNFVEHGYPDWKDGVNRGYWGILQKYMPEQSKQKIYPEMKAGDCIFFHPLVLHGSGENKTQRFRKSISCHYAACECQFIDVKGTNNEPLAKDVLDFAKKSYNLDITYVDIWKRKMKLIRGKEMNNENNNYV</sequence>
<accession>A0A0V0QUK6</accession>
<dbReference type="Gene3D" id="2.60.120.620">
    <property type="entry name" value="q2cbj1_9rhob like domain"/>
    <property type="match status" value="1"/>
</dbReference>
<dbReference type="SUPFAM" id="SSF51197">
    <property type="entry name" value="Clavaminate synthase-like"/>
    <property type="match status" value="1"/>
</dbReference>
<evidence type="ECO:0000256" key="1">
    <source>
        <dbReference type="ARBA" id="ARBA00005830"/>
    </source>
</evidence>
<dbReference type="PANTHER" id="PTHR21308:SF1">
    <property type="entry name" value="PHYTANOYL-COA DIOXYGENASE, PEROXISOMAL"/>
    <property type="match status" value="1"/>
</dbReference>
<protein>
    <recommendedName>
        <fullName evidence="4">Phytanoyl-CoA dioxygenase</fullName>
    </recommendedName>
</protein>
<reference evidence="2 3" key="1">
    <citation type="journal article" date="2015" name="Sci. Rep.">
        <title>Genome of the facultative scuticociliatosis pathogen Pseudocohnilembus persalinus provides insight into its virulence through horizontal gene transfer.</title>
        <authorList>
            <person name="Xiong J."/>
            <person name="Wang G."/>
            <person name="Cheng J."/>
            <person name="Tian M."/>
            <person name="Pan X."/>
            <person name="Warren A."/>
            <person name="Jiang C."/>
            <person name="Yuan D."/>
            <person name="Miao W."/>
        </authorList>
    </citation>
    <scope>NUCLEOTIDE SEQUENCE [LARGE SCALE GENOMIC DNA]</scope>
    <source>
        <strain evidence="2">36N120E</strain>
    </source>
</reference>
<organism evidence="2 3">
    <name type="scientific">Pseudocohnilembus persalinus</name>
    <name type="common">Ciliate</name>
    <dbReference type="NCBI Taxonomy" id="266149"/>
    <lineage>
        <taxon>Eukaryota</taxon>
        <taxon>Sar</taxon>
        <taxon>Alveolata</taxon>
        <taxon>Ciliophora</taxon>
        <taxon>Intramacronucleata</taxon>
        <taxon>Oligohymenophorea</taxon>
        <taxon>Scuticociliatia</taxon>
        <taxon>Philasterida</taxon>
        <taxon>Pseudocohnilembidae</taxon>
        <taxon>Pseudocohnilembus</taxon>
    </lineage>
</organism>
<dbReference type="AlphaFoldDB" id="A0A0V0QUK6"/>
<keyword evidence="3" id="KW-1185">Reference proteome</keyword>
<dbReference type="OrthoDB" id="2328924at2759"/>
<gene>
    <name evidence="2" type="ORF">PPERSA_12719</name>
</gene>
<evidence type="ECO:0000313" key="3">
    <source>
        <dbReference type="Proteomes" id="UP000054937"/>
    </source>
</evidence>
<proteinExistence type="inferred from homology"/>
<comment type="caution">
    <text evidence="2">The sequence shown here is derived from an EMBL/GenBank/DDBJ whole genome shotgun (WGS) entry which is preliminary data.</text>
</comment>
<name>A0A0V0QUK6_PSEPJ</name>
<dbReference type="InterPro" id="IPR047128">
    <property type="entry name" value="PhyH"/>
</dbReference>
<dbReference type="GO" id="GO:0048244">
    <property type="term" value="F:phytanoyl-CoA dioxygenase activity"/>
    <property type="evidence" value="ECO:0007669"/>
    <property type="project" value="InterPro"/>
</dbReference>
<dbReference type="Pfam" id="PF05721">
    <property type="entry name" value="PhyH"/>
    <property type="match status" value="1"/>
</dbReference>
<dbReference type="InParanoid" id="A0A0V0QUK6"/>
<dbReference type="GO" id="GO:0001561">
    <property type="term" value="P:fatty acid alpha-oxidation"/>
    <property type="evidence" value="ECO:0007669"/>
    <property type="project" value="InterPro"/>
</dbReference>
<dbReference type="EMBL" id="LDAU01000106">
    <property type="protein sequence ID" value="KRX05541.1"/>
    <property type="molecule type" value="Genomic_DNA"/>
</dbReference>